<dbReference type="EMBL" id="CP127845">
    <property type="protein sequence ID" value="WMY84509.1"/>
    <property type="molecule type" value="Genomic_DNA"/>
</dbReference>
<gene>
    <name evidence="1" type="ORF">QR297_21550</name>
</gene>
<evidence type="ECO:0000313" key="1">
    <source>
        <dbReference type="EMBL" id="WMY84509.1"/>
    </source>
</evidence>
<dbReference type="NCBIfam" id="NF033831">
    <property type="entry name" value="sce7725_fam"/>
    <property type="match status" value="1"/>
</dbReference>
<accession>A0ABY9SNP2</accession>
<proteinExistence type="predicted"/>
<organism evidence="1 2">
    <name type="scientific">Pseudomonas shirazica</name>
    <dbReference type="NCBI Taxonomy" id="1940636"/>
    <lineage>
        <taxon>Bacteria</taxon>
        <taxon>Pseudomonadati</taxon>
        <taxon>Pseudomonadota</taxon>
        <taxon>Gammaproteobacteria</taxon>
        <taxon>Pseudomonadales</taxon>
        <taxon>Pseudomonadaceae</taxon>
        <taxon>Pseudomonas</taxon>
    </lineage>
</organism>
<evidence type="ECO:0000313" key="2">
    <source>
        <dbReference type="Proteomes" id="UP001258940"/>
    </source>
</evidence>
<protein>
    <submittedName>
        <fullName evidence="1">Sce7725 family protein</fullName>
    </submittedName>
</protein>
<sequence length="309" mass="33712">MYYPILKGKQFELNALRELVGHIPSSNVCPILEPVNLNLAPLGTTISELTTSGISPWVVINPSQSEFASGATSNIFSSLRTNLATIGTGQGSFVPCIKIRDASDAPAIALLKSFTIPFVAYVEGIVTPALVEDLMRASAVALNPDKTDFSVWGTLPRAVLFHDGFDKKTRNLDYGTESFYSNLHNGYRAFPNAIGFGDFTILSERLVEGGGPAFVVTLHMSYLDPSRSTQMYVRHFSSYSDNDSQSDPGGKFREALDLLISHISTNPGNFVNTAGLQEFITLHATRHYPGLGVVKKISIKHHIQTLSSW</sequence>
<keyword evidence="2" id="KW-1185">Reference proteome</keyword>
<dbReference type="Proteomes" id="UP001258940">
    <property type="component" value="Chromosome"/>
</dbReference>
<reference evidence="1 2" key="1">
    <citation type="journal article" date="2023" name="J Bioinform Genom">
        <title>Complete genome sequence of the bacterium Pseudomonas shirazica hy376 from natural waters of algiers.</title>
        <authorList>
            <person name="Haffaressas Y."/>
            <person name="Seghouani N."/>
            <person name="Arzamasceva V.O."/>
            <person name="Tepeeva A.N."/>
            <person name="Vasilenko O.V."/>
        </authorList>
    </citation>
    <scope>NUCLEOTIDE SEQUENCE [LARGE SCALE GENOMIC DNA]</scope>
    <source>
        <strain evidence="1 2">HY376</strain>
    </source>
</reference>
<dbReference type="InterPro" id="IPR047727">
    <property type="entry name" value="Sce7725-like"/>
</dbReference>
<name>A0ABY9SNP2_9PSED</name>
<dbReference type="RefSeq" id="WP_309670492.1">
    <property type="nucleotide sequence ID" value="NZ_CP127845.1"/>
</dbReference>